<comment type="similarity">
    <text evidence="1">Belongs to the sulfatase family.</text>
</comment>
<evidence type="ECO:0000313" key="5">
    <source>
        <dbReference type="Proteomes" id="UP000600588"/>
    </source>
</evidence>
<name>A0A8J6U6T9_9FLAO</name>
<dbReference type="Gene3D" id="3.40.720.10">
    <property type="entry name" value="Alkaline Phosphatase, subunit A"/>
    <property type="match status" value="1"/>
</dbReference>
<dbReference type="Pfam" id="PF00884">
    <property type="entry name" value="Sulfatase"/>
    <property type="match status" value="1"/>
</dbReference>
<organism evidence="4 5">
    <name type="scientific">Aestuariibaculum sediminum</name>
    <dbReference type="NCBI Taxonomy" id="2770637"/>
    <lineage>
        <taxon>Bacteria</taxon>
        <taxon>Pseudomonadati</taxon>
        <taxon>Bacteroidota</taxon>
        <taxon>Flavobacteriia</taxon>
        <taxon>Flavobacteriales</taxon>
        <taxon>Flavobacteriaceae</taxon>
    </lineage>
</organism>
<dbReference type="GO" id="GO:0004065">
    <property type="term" value="F:arylsulfatase activity"/>
    <property type="evidence" value="ECO:0007669"/>
    <property type="project" value="TreeGrafter"/>
</dbReference>
<dbReference type="InterPro" id="IPR000917">
    <property type="entry name" value="Sulfatase_N"/>
</dbReference>
<feature type="domain" description="Sulfatase N-terminal" evidence="3">
    <location>
        <begin position="32"/>
        <end position="377"/>
    </location>
</feature>
<dbReference type="PANTHER" id="PTHR42693:SF53">
    <property type="entry name" value="ENDO-4-O-SULFATASE"/>
    <property type="match status" value="1"/>
</dbReference>
<dbReference type="SUPFAM" id="SSF53649">
    <property type="entry name" value="Alkaline phosphatase-like"/>
    <property type="match status" value="1"/>
</dbReference>
<keyword evidence="5" id="KW-1185">Reference proteome</keyword>
<dbReference type="AlphaFoldDB" id="A0A8J6U6T9"/>
<protein>
    <submittedName>
        <fullName evidence="4">Sulfatase-like hydrolase/transferase</fullName>
    </submittedName>
</protein>
<reference evidence="4 5" key="1">
    <citation type="submission" date="2020-09" db="EMBL/GenBank/DDBJ databases">
        <title>TT11 complete genome.</title>
        <authorList>
            <person name="Wu Z."/>
        </authorList>
    </citation>
    <scope>NUCLEOTIDE SEQUENCE [LARGE SCALE GENOMIC DNA]</scope>
    <source>
        <strain evidence="4 5">TT11</strain>
    </source>
</reference>
<sequence length="478" mass="54551">MIKKLFFYLLTYSLLIHFSCQESQSTSSKNKPNILLIMADDLGWFDTGFNGNNELQTPHLDALAAKGIILNRFYSASTVCSPTRASVLTGRNPFRMHIPDANTGHMLHEEITIAELLKKHNYATGHFGKWHLGTLTRSVSDANRGGNPDFHNDYSLPTEHGYDEFFCTESKVPTFDPMFFPTHFSEDESKRYGWKAIKNKDSVQNYGTAYWIGQDKKAINNLEGDDSKIIMDRLIPFIEKAHQNSIPFFSTVWLHTPHLPVVSDSLHRSKYDHLPLDKQLYYGAISAMDEQIGRLWKNLEELNITENTILFFCSDNGPELNTPGSSGIYQGAKRSLSEGGVRVPAFAVWNEHFNAVKTTDVPCNTSDYLPTILNILGDTYPDERPLDGINILNVLKGKTKERKKPMGFLYKEKMSWVTQQFKLISRDNGKHFELYDLLHDPSETVNIYSRNPNLAKRMETELNTWLKSIEKSKAGEDY</sequence>
<dbReference type="Proteomes" id="UP000600588">
    <property type="component" value="Unassembled WGS sequence"/>
</dbReference>
<evidence type="ECO:0000313" key="4">
    <source>
        <dbReference type="EMBL" id="MBD0831000.1"/>
    </source>
</evidence>
<dbReference type="RefSeq" id="WP_188228780.1">
    <property type="nucleotide sequence ID" value="NZ_JACVXB010000001.1"/>
</dbReference>
<comment type="caution">
    <text evidence="4">The sequence shown here is derived from an EMBL/GenBank/DDBJ whole genome shotgun (WGS) entry which is preliminary data.</text>
</comment>
<dbReference type="InterPro" id="IPR017850">
    <property type="entry name" value="Alkaline_phosphatase_core_sf"/>
</dbReference>
<accession>A0A8J6U6T9</accession>
<gene>
    <name evidence="4" type="ORF">ICJ83_02540</name>
</gene>
<evidence type="ECO:0000259" key="3">
    <source>
        <dbReference type="Pfam" id="PF00884"/>
    </source>
</evidence>
<dbReference type="Gene3D" id="3.30.1120.10">
    <property type="match status" value="1"/>
</dbReference>
<proteinExistence type="inferred from homology"/>
<evidence type="ECO:0000256" key="1">
    <source>
        <dbReference type="ARBA" id="ARBA00008779"/>
    </source>
</evidence>
<keyword evidence="2 4" id="KW-0378">Hydrolase</keyword>
<evidence type="ECO:0000256" key="2">
    <source>
        <dbReference type="ARBA" id="ARBA00022801"/>
    </source>
</evidence>
<dbReference type="InterPro" id="IPR050738">
    <property type="entry name" value="Sulfatase"/>
</dbReference>
<dbReference type="EMBL" id="JACVXB010000001">
    <property type="protein sequence ID" value="MBD0831000.1"/>
    <property type="molecule type" value="Genomic_DNA"/>
</dbReference>
<dbReference type="PANTHER" id="PTHR42693">
    <property type="entry name" value="ARYLSULFATASE FAMILY MEMBER"/>
    <property type="match status" value="1"/>
</dbReference>